<organism evidence="6 7">
    <name type="scientific">Agrococcus baldri</name>
    <dbReference type="NCBI Taxonomy" id="153730"/>
    <lineage>
        <taxon>Bacteria</taxon>
        <taxon>Bacillati</taxon>
        <taxon>Actinomycetota</taxon>
        <taxon>Actinomycetes</taxon>
        <taxon>Micrococcales</taxon>
        <taxon>Microbacteriaceae</taxon>
        <taxon>Agrococcus</taxon>
    </lineage>
</organism>
<dbReference type="PROSITE" id="PS51257">
    <property type="entry name" value="PROKAR_LIPOPROTEIN"/>
    <property type="match status" value="1"/>
</dbReference>
<comment type="similarity">
    <text evidence="1">Belongs to the peptidase S33 family.</text>
</comment>
<name>A0AA87RJZ7_9MICO</name>
<evidence type="ECO:0000256" key="3">
    <source>
        <dbReference type="ARBA" id="ARBA00022801"/>
    </source>
</evidence>
<gene>
    <name evidence="6" type="ORF">ABA31_08780</name>
</gene>
<comment type="caution">
    <text evidence="6">The sequence shown here is derived from an EMBL/GenBank/DDBJ whole genome shotgun (WGS) entry which is preliminary data.</text>
</comment>
<dbReference type="InterPro" id="IPR051601">
    <property type="entry name" value="Serine_prot/Carboxylest_S33"/>
</dbReference>
<dbReference type="InterPro" id="IPR013595">
    <property type="entry name" value="Pept_S33_TAP-like_C"/>
</dbReference>
<dbReference type="PANTHER" id="PTHR43248:SF29">
    <property type="entry name" value="TRIPEPTIDYL AMINOPEPTIDASE"/>
    <property type="match status" value="1"/>
</dbReference>
<reference evidence="6 7" key="1">
    <citation type="submission" date="2019-07" db="EMBL/GenBank/DDBJ databases">
        <title>Whole genome shotgun sequence of Agrococcus baldri NBRC 103055.</title>
        <authorList>
            <person name="Hosoyama A."/>
            <person name="Uohara A."/>
            <person name="Ohji S."/>
            <person name="Ichikawa N."/>
        </authorList>
    </citation>
    <scope>NUCLEOTIDE SEQUENCE [LARGE SCALE GENOMIC DNA]</scope>
    <source>
        <strain evidence="6 7">NBRC 103055</strain>
    </source>
</reference>
<dbReference type="Pfam" id="PF08386">
    <property type="entry name" value="Abhydrolase_4"/>
    <property type="match status" value="1"/>
</dbReference>
<evidence type="ECO:0000259" key="5">
    <source>
        <dbReference type="Pfam" id="PF08386"/>
    </source>
</evidence>
<dbReference type="EMBL" id="BJUU01000003">
    <property type="protein sequence ID" value="GEK79527.1"/>
    <property type="molecule type" value="Genomic_DNA"/>
</dbReference>
<protein>
    <submittedName>
        <fullName evidence="6">Alpha/beta hydrolase</fullName>
    </submittedName>
</protein>
<evidence type="ECO:0000313" key="7">
    <source>
        <dbReference type="Proteomes" id="UP000321749"/>
    </source>
</evidence>
<keyword evidence="3 6" id="KW-0378">Hydrolase</keyword>
<dbReference type="Proteomes" id="UP000321749">
    <property type="component" value="Unassembled WGS sequence"/>
</dbReference>
<keyword evidence="7" id="KW-1185">Reference proteome</keyword>
<dbReference type="AlphaFoldDB" id="A0AA87RJZ7"/>
<dbReference type="RefSeq" id="WP_146792975.1">
    <property type="nucleotide sequence ID" value="NZ_BJUU01000003.1"/>
</dbReference>
<feature type="region of interest" description="Disordered" evidence="4">
    <location>
        <begin position="27"/>
        <end position="53"/>
    </location>
</feature>
<dbReference type="PANTHER" id="PTHR43248">
    <property type="entry name" value="2-SUCCINYL-6-HYDROXY-2,4-CYCLOHEXADIENE-1-CARBOXYLATE SYNTHASE"/>
    <property type="match status" value="1"/>
</dbReference>
<evidence type="ECO:0000313" key="6">
    <source>
        <dbReference type="EMBL" id="GEK79527.1"/>
    </source>
</evidence>
<dbReference type="InterPro" id="IPR029058">
    <property type="entry name" value="AB_hydrolase_fold"/>
</dbReference>
<dbReference type="GO" id="GO:0016787">
    <property type="term" value="F:hydrolase activity"/>
    <property type="evidence" value="ECO:0007669"/>
    <property type="project" value="UniProtKB-KW"/>
</dbReference>
<evidence type="ECO:0000256" key="1">
    <source>
        <dbReference type="ARBA" id="ARBA00010088"/>
    </source>
</evidence>
<evidence type="ECO:0000256" key="4">
    <source>
        <dbReference type="SAM" id="MobiDB-lite"/>
    </source>
</evidence>
<feature type="domain" description="Peptidase S33 tripeptidyl aminopeptidase-like C-terminal" evidence="5">
    <location>
        <begin position="432"/>
        <end position="521"/>
    </location>
</feature>
<evidence type="ECO:0000256" key="2">
    <source>
        <dbReference type="ARBA" id="ARBA00022729"/>
    </source>
</evidence>
<dbReference type="Gene3D" id="3.40.50.1820">
    <property type="entry name" value="alpha/beta hydrolase"/>
    <property type="match status" value="1"/>
</dbReference>
<dbReference type="SUPFAM" id="SSF53474">
    <property type="entry name" value="alpha/beta-Hydrolases"/>
    <property type="match status" value="1"/>
</dbReference>
<proteinExistence type="inferred from homology"/>
<accession>A0AA87RJZ7</accession>
<keyword evidence="2" id="KW-0732">Signal</keyword>
<sequence>MHPTRRGLAALAAIAVTTLALTGCILPPSMPGEPQTPGQSGLGEPQWSPTGEQVEPELEPFYDQQVDWAECSGLWCGTVAAPMNWGDPSADSIELAVTVAPATGERHGAILYNPGGPGASGVEYVRDYGDYLLHPDVREHYDLVGFDPRGVGGSTPISCYDDPQELYDWLWETPPEAADPLSDEDLAQQLESAQWFADSCLEHTGPFLEFVGTEQVAADMDLLRALFGQEKLDYLGVSYGTLIGSTYADLFPDNVGRMVLDAAVAPDATDFEGTLHQAAGFELAYGNFVADCLQQRDCPFEGDAADALAQTRGLIDELTESPIPVADGRELGSGALFIAIAANLYSDFQWPTLRQILADVEGGSGESAYAAADEYYGVNPDGSFADNSLESLIAVNCLDQPATTDFDEIRANAEEIMAAAPTLGPDFVGVGTCAAWPFDATRTPHEITAPGADPIIVIGGINDPATSYQQAVDLAGMLESGVLISVEAEGHGQYNNGTACVDRPVNEYFLTGTAPTGDIDC</sequence>